<name>A0ABQ9ILM2_9NEOP</name>
<feature type="compositionally biased region" description="Polar residues" evidence="1">
    <location>
        <begin position="318"/>
        <end position="332"/>
    </location>
</feature>
<sequence length="395" mass="43788">MQQSLADTFSTRTYVRTVVLCLKGDHFLIRYFVKGAAVAERLDCQLAPRRTVCCPRQGHSRIFTCEDRAGRCRWSKGFLRDLPFPLPFHSGAAPYSPQLLSSALKTSMLSATHISSYTYFVKKNYRFNKYEIAVTQAAGIKGWGETGDPREKPPTSSIVRHDSHSRKSGVDQQGIEPGSPWWEASSLTSQPPWPPRASSIVGPASSSCERDIIEYRPFTITSQFPEALLKIYFQDIPPPHSTVAERLACSSPTRRTGFNPRSGYSRICASGNRAGRCRWSADFRGVLPFPPPLNSGAATSWPRFTLIGSQDHDVKSRPNLSTPQATKASRGVASSSSVHVCAPLAATTEVDTARRNEVSPQDAAAFSCCGETKQWRQEQFFLCERCLHGRNHGRV</sequence>
<feature type="region of interest" description="Disordered" evidence="1">
    <location>
        <begin position="141"/>
        <end position="203"/>
    </location>
</feature>
<evidence type="ECO:0000256" key="1">
    <source>
        <dbReference type="SAM" id="MobiDB-lite"/>
    </source>
</evidence>
<comment type="caution">
    <text evidence="2">The sequence shown here is derived from an EMBL/GenBank/DDBJ whole genome shotgun (WGS) entry which is preliminary data.</text>
</comment>
<gene>
    <name evidence="2" type="ORF">PR048_002921</name>
</gene>
<accession>A0ABQ9ILM2</accession>
<organism evidence="2 3">
    <name type="scientific">Dryococelus australis</name>
    <dbReference type="NCBI Taxonomy" id="614101"/>
    <lineage>
        <taxon>Eukaryota</taxon>
        <taxon>Metazoa</taxon>
        <taxon>Ecdysozoa</taxon>
        <taxon>Arthropoda</taxon>
        <taxon>Hexapoda</taxon>
        <taxon>Insecta</taxon>
        <taxon>Pterygota</taxon>
        <taxon>Neoptera</taxon>
        <taxon>Polyneoptera</taxon>
        <taxon>Phasmatodea</taxon>
        <taxon>Verophasmatodea</taxon>
        <taxon>Anareolatae</taxon>
        <taxon>Phasmatidae</taxon>
        <taxon>Eurycanthinae</taxon>
        <taxon>Dryococelus</taxon>
    </lineage>
</organism>
<evidence type="ECO:0000313" key="3">
    <source>
        <dbReference type="Proteomes" id="UP001159363"/>
    </source>
</evidence>
<keyword evidence="3" id="KW-1185">Reference proteome</keyword>
<evidence type="ECO:0000313" key="2">
    <source>
        <dbReference type="EMBL" id="KAJ8897572.1"/>
    </source>
</evidence>
<feature type="region of interest" description="Disordered" evidence="1">
    <location>
        <begin position="312"/>
        <end position="332"/>
    </location>
</feature>
<proteinExistence type="predicted"/>
<dbReference type="EMBL" id="JARBHB010000001">
    <property type="protein sequence ID" value="KAJ8897572.1"/>
    <property type="molecule type" value="Genomic_DNA"/>
</dbReference>
<reference evidence="2 3" key="1">
    <citation type="submission" date="2023-02" db="EMBL/GenBank/DDBJ databases">
        <title>LHISI_Scaffold_Assembly.</title>
        <authorList>
            <person name="Stuart O.P."/>
            <person name="Cleave R."/>
            <person name="Magrath M.J.L."/>
            <person name="Mikheyev A.S."/>
        </authorList>
    </citation>
    <scope>NUCLEOTIDE SEQUENCE [LARGE SCALE GENOMIC DNA]</scope>
    <source>
        <strain evidence="2">Daus_M_001</strain>
        <tissue evidence="2">Leg muscle</tissue>
    </source>
</reference>
<protein>
    <submittedName>
        <fullName evidence="2">Uncharacterized protein</fullName>
    </submittedName>
</protein>
<dbReference type="Proteomes" id="UP001159363">
    <property type="component" value="Chromosome 1"/>
</dbReference>